<dbReference type="AlphaFoldDB" id="A0A645HA06"/>
<dbReference type="SUPFAM" id="SSF53822">
    <property type="entry name" value="Periplasmic binding protein-like I"/>
    <property type="match status" value="1"/>
</dbReference>
<sequence>MEGLTWVGQSALTYKKLIELAGAESLQNLYILVTFNPYATDRPAVKEFMDIFQSIRPGEIPSEPCAFSYDIVNVFAQAIEAGATKENLAMFIKNNVPDQEPFVAKNILLGDEVVWDSKGDVTPRGVEVLRVSPEGDFVNTDIKVDITGLKMAGVVE</sequence>
<accession>A0A645HA06</accession>
<comment type="caution">
    <text evidence="1">The sequence shown here is derived from an EMBL/GenBank/DDBJ whole genome shotgun (WGS) entry which is preliminary data.</text>
</comment>
<evidence type="ECO:0000313" key="1">
    <source>
        <dbReference type="EMBL" id="MPN35212.1"/>
    </source>
</evidence>
<gene>
    <name evidence="1" type="ORF">SDC9_182709</name>
</gene>
<reference evidence="1" key="1">
    <citation type="submission" date="2019-08" db="EMBL/GenBank/DDBJ databases">
        <authorList>
            <person name="Kucharzyk K."/>
            <person name="Murdoch R.W."/>
            <person name="Higgins S."/>
            <person name="Loffler F."/>
        </authorList>
    </citation>
    <scope>NUCLEOTIDE SEQUENCE</scope>
</reference>
<proteinExistence type="predicted"/>
<dbReference type="InterPro" id="IPR028082">
    <property type="entry name" value="Peripla_BP_I"/>
</dbReference>
<name>A0A645HA06_9ZZZZ</name>
<dbReference type="Gene3D" id="3.40.50.2300">
    <property type="match status" value="2"/>
</dbReference>
<evidence type="ECO:0008006" key="2">
    <source>
        <dbReference type="Google" id="ProtNLM"/>
    </source>
</evidence>
<organism evidence="1">
    <name type="scientific">bioreactor metagenome</name>
    <dbReference type="NCBI Taxonomy" id="1076179"/>
    <lineage>
        <taxon>unclassified sequences</taxon>
        <taxon>metagenomes</taxon>
        <taxon>ecological metagenomes</taxon>
    </lineage>
</organism>
<dbReference type="EMBL" id="VSSQ01088660">
    <property type="protein sequence ID" value="MPN35212.1"/>
    <property type="molecule type" value="Genomic_DNA"/>
</dbReference>
<protein>
    <recommendedName>
        <fullName evidence="2">Leucine-binding protein domain-containing protein</fullName>
    </recommendedName>
</protein>